<dbReference type="AlphaFoldDB" id="K0YHT3"/>
<sequence>MVDARLARERGLLGELAEAVVLGDAPKFHPYSGGPAADATRLSPGAAAGLEPPRYCQLCGRRMKVQVRPSGWQATCSRHGSLDSELLE</sequence>
<keyword evidence="10" id="KW-1185">Reference proteome</keyword>
<dbReference type="RefSeq" id="WP_004600281.1">
    <property type="nucleotide sequence ID" value="NZ_HF541865.1"/>
</dbReference>
<evidence type="ECO:0000256" key="1">
    <source>
        <dbReference type="ARBA" id="ARBA00001915"/>
    </source>
</evidence>
<accession>K0YHT3</accession>
<gene>
    <name evidence="9" type="ORF">HMPREF9719_00391</name>
</gene>
<keyword evidence="4" id="KW-0408">Iron</keyword>
<evidence type="ECO:0000313" key="9">
    <source>
        <dbReference type="EMBL" id="EJZ82733.1"/>
    </source>
</evidence>
<dbReference type="PATRIC" id="fig|883169.3.peg.368"/>
<dbReference type="Pfam" id="PF26519">
    <property type="entry name" value="BsaP"/>
    <property type="match status" value="1"/>
</dbReference>
<reference evidence="9 10" key="1">
    <citation type="submission" date="2012-08" db="EMBL/GenBank/DDBJ databases">
        <title>The Genome Sequence of Turicella otitidis ATCC 51513.</title>
        <authorList>
            <consortium name="The Broad Institute Genome Sequencing Platform"/>
            <person name="Earl A."/>
            <person name="Ward D."/>
            <person name="Feldgarden M."/>
            <person name="Gevers D."/>
            <person name="Huys G."/>
            <person name="Walker B."/>
            <person name="Young S.K."/>
            <person name="Zeng Q."/>
            <person name="Gargeya S."/>
            <person name="Fitzgerald M."/>
            <person name="Haas B."/>
            <person name="Abouelleil A."/>
            <person name="Alvarado L."/>
            <person name="Arachchi H.M."/>
            <person name="Berlin A.M."/>
            <person name="Chapman S.B."/>
            <person name="Goldberg J."/>
            <person name="Griggs A."/>
            <person name="Gujja S."/>
            <person name="Hansen M."/>
            <person name="Howarth C."/>
            <person name="Imamovic A."/>
            <person name="Larimer J."/>
            <person name="McCowen C."/>
            <person name="Montmayeur A."/>
            <person name="Murphy C."/>
            <person name="Neiman D."/>
            <person name="Pearson M."/>
            <person name="Priest M."/>
            <person name="Roberts A."/>
            <person name="Saif S."/>
            <person name="Shea T."/>
            <person name="Sisk P."/>
            <person name="Sykes S."/>
            <person name="Wortman J."/>
            <person name="Nusbaum C."/>
            <person name="Birren B."/>
        </authorList>
    </citation>
    <scope>NUCLEOTIDE SEQUENCE [LARGE SCALE GENOMIC DNA]</scope>
    <source>
        <strain evidence="9 10">ATCC 51513</strain>
    </source>
</reference>
<feature type="domain" description="Biotin synthase auxiliary protein C-terminal" evidence="8">
    <location>
        <begin position="63"/>
        <end position="88"/>
    </location>
</feature>
<organism evidence="9 10">
    <name type="scientific">Corynebacterium otitidis ATCC 51513</name>
    <dbReference type="NCBI Taxonomy" id="883169"/>
    <lineage>
        <taxon>Bacteria</taxon>
        <taxon>Bacillati</taxon>
        <taxon>Actinomycetota</taxon>
        <taxon>Actinomycetes</taxon>
        <taxon>Mycobacteriales</taxon>
        <taxon>Corynebacteriaceae</taxon>
        <taxon>Corynebacterium</taxon>
    </lineage>
</organism>
<dbReference type="Proteomes" id="UP000006078">
    <property type="component" value="Unassembled WGS sequence"/>
</dbReference>
<protein>
    <recommendedName>
        <fullName evidence="7">Biotin synthase auxiliary protein</fullName>
    </recommendedName>
</protein>
<keyword evidence="2" id="KW-0479">Metal-binding</keyword>
<proteinExistence type="inferred from homology"/>
<evidence type="ECO:0000256" key="3">
    <source>
        <dbReference type="ARBA" id="ARBA00022756"/>
    </source>
</evidence>
<comment type="caution">
    <text evidence="9">The sequence shown here is derived from an EMBL/GenBank/DDBJ whole genome shotgun (WGS) entry which is preliminary data.</text>
</comment>
<evidence type="ECO:0000256" key="7">
    <source>
        <dbReference type="ARBA" id="ARBA00093796"/>
    </source>
</evidence>
<comment type="cofactor">
    <cofactor evidence="1">
        <name>iron-sulfur cluster</name>
        <dbReference type="ChEBI" id="CHEBI:30408"/>
    </cofactor>
</comment>
<keyword evidence="3" id="KW-0093">Biotin biosynthesis</keyword>
<evidence type="ECO:0000313" key="10">
    <source>
        <dbReference type="Proteomes" id="UP000006078"/>
    </source>
</evidence>
<evidence type="ECO:0000256" key="2">
    <source>
        <dbReference type="ARBA" id="ARBA00022723"/>
    </source>
</evidence>
<dbReference type="EMBL" id="AHAE01000021">
    <property type="protein sequence ID" value="EJZ82733.1"/>
    <property type="molecule type" value="Genomic_DNA"/>
</dbReference>
<dbReference type="HOGENOM" id="CLU_166664_0_0_11"/>
<dbReference type="eggNOG" id="ENOG50329ZP">
    <property type="taxonomic scope" value="Bacteria"/>
</dbReference>
<dbReference type="InterPro" id="IPR058605">
    <property type="entry name" value="BsaP_C"/>
</dbReference>
<dbReference type="STRING" id="29321.AAV33_08455"/>
<evidence type="ECO:0000256" key="4">
    <source>
        <dbReference type="ARBA" id="ARBA00023004"/>
    </source>
</evidence>
<evidence type="ECO:0000256" key="5">
    <source>
        <dbReference type="ARBA" id="ARBA00093761"/>
    </source>
</evidence>
<name>K0YHT3_9CORY</name>
<evidence type="ECO:0000256" key="6">
    <source>
        <dbReference type="ARBA" id="ARBA00093780"/>
    </source>
</evidence>
<dbReference type="OrthoDB" id="3829284at2"/>
<comment type="similarity">
    <text evidence="6">Belongs to the BsaP family.</text>
</comment>
<comment type="function">
    <text evidence="5">Required for the activity of the biotin synthase BioB.</text>
</comment>
<evidence type="ECO:0000259" key="8">
    <source>
        <dbReference type="Pfam" id="PF26519"/>
    </source>
</evidence>